<dbReference type="PANTHER" id="PTHR33785:SF5">
    <property type="entry name" value="SERINE_ARGININE REPETITIVE MATRIX PROTEIN"/>
    <property type="match status" value="1"/>
</dbReference>
<name>A0A6P5EJS5_ANACO</name>
<organism evidence="2 3">
    <name type="scientific">Ananas comosus</name>
    <name type="common">Pineapple</name>
    <name type="synonym">Ananas ananas</name>
    <dbReference type="NCBI Taxonomy" id="4615"/>
    <lineage>
        <taxon>Eukaryota</taxon>
        <taxon>Viridiplantae</taxon>
        <taxon>Streptophyta</taxon>
        <taxon>Embryophyta</taxon>
        <taxon>Tracheophyta</taxon>
        <taxon>Spermatophyta</taxon>
        <taxon>Magnoliopsida</taxon>
        <taxon>Liliopsida</taxon>
        <taxon>Poales</taxon>
        <taxon>Bromeliaceae</taxon>
        <taxon>Bromelioideae</taxon>
        <taxon>Ananas</taxon>
    </lineage>
</organism>
<sequence>MILEGEEKEEETSCGSPKSVAKQWNNKLLPMNLLDEYWFFHNTLHGSRRVVVPQTPLPSPNKSKEMSLMSSIQHTKAEKSSVGDSFADRALLRAPSPPPLHAGRKETAAEEENDEEVDVPRTSTSSSTPNNNKKPPLLRAPSMPSPQNSFNYFDSSSSSSPKKNLMRNASMGRNQVPRHTRKCCCCCTSLHYNYTRAFQEKKWRSSSDLESIEVQGFKDLGFVFDEVGPNDERLASVIPGLREKKAHVDDDGGSSNVKRPYLSEAWNAQRPAPPTLKWVAADKRSAADMKEQLKFWARAVACNVRQEC</sequence>
<gene>
    <name evidence="3" type="primary">LOC109705335</name>
</gene>
<dbReference type="OrthoDB" id="1918258at2759"/>
<feature type="compositionally biased region" description="Low complexity" evidence="1">
    <location>
        <begin position="122"/>
        <end position="135"/>
    </location>
</feature>
<dbReference type="GeneID" id="109705335"/>
<accession>A0A6P5EJS5</accession>
<evidence type="ECO:0000313" key="2">
    <source>
        <dbReference type="Proteomes" id="UP000515123"/>
    </source>
</evidence>
<dbReference type="Proteomes" id="UP000515123">
    <property type="component" value="Unplaced"/>
</dbReference>
<feature type="compositionally biased region" description="Polar residues" evidence="1">
    <location>
        <begin position="145"/>
        <end position="154"/>
    </location>
</feature>
<evidence type="ECO:0000313" key="3">
    <source>
        <dbReference type="RefSeq" id="XP_020081660.1"/>
    </source>
</evidence>
<protein>
    <submittedName>
        <fullName evidence="3">Uncharacterized protein LOC109705335</fullName>
    </submittedName>
</protein>
<feature type="compositionally biased region" description="Basic and acidic residues" evidence="1">
    <location>
        <begin position="75"/>
        <end position="91"/>
    </location>
</feature>
<dbReference type="AlphaFoldDB" id="A0A6P5EJS5"/>
<dbReference type="PANTHER" id="PTHR33785">
    <property type="entry name" value="OS06G0550800 PROTEIN"/>
    <property type="match status" value="1"/>
</dbReference>
<reference evidence="2" key="1">
    <citation type="journal article" date="2015" name="Nat. Genet.">
        <title>The pineapple genome and the evolution of CAM photosynthesis.</title>
        <authorList>
            <person name="Ming R."/>
            <person name="VanBuren R."/>
            <person name="Wai C.M."/>
            <person name="Tang H."/>
            <person name="Schatz M.C."/>
            <person name="Bowers J.E."/>
            <person name="Lyons E."/>
            <person name="Wang M.L."/>
            <person name="Chen J."/>
            <person name="Biggers E."/>
            <person name="Zhang J."/>
            <person name="Huang L."/>
            <person name="Zhang L."/>
            <person name="Miao W."/>
            <person name="Zhang J."/>
            <person name="Ye Z."/>
            <person name="Miao C."/>
            <person name="Lin Z."/>
            <person name="Wang H."/>
            <person name="Zhou H."/>
            <person name="Yim W.C."/>
            <person name="Priest H.D."/>
            <person name="Zheng C."/>
            <person name="Woodhouse M."/>
            <person name="Edger P.P."/>
            <person name="Guyot R."/>
            <person name="Guo H.B."/>
            <person name="Guo H."/>
            <person name="Zheng G."/>
            <person name="Singh R."/>
            <person name="Sharma A."/>
            <person name="Min X."/>
            <person name="Zheng Y."/>
            <person name="Lee H."/>
            <person name="Gurtowski J."/>
            <person name="Sedlazeck F.J."/>
            <person name="Harkess A."/>
            <person name="McKain M.R."/>
            <person name="Liao Z."/>
            <person name="Fang J."/>
            <person name="Liu J."/>
            <person name="Zhang X."/>
            <person name="Zhang Q."/>
            <person name="Hu W."/>
            <person name="Qin Y."/>
            <person name="Wang K."/>
            <person name="Chen L.Y."/>
            <person name="Shirley N."/>
            <person name="Lin Y.R."/>
            <person name="Liu L.Y."/>
            <person name="Hernandez A.G."/>
            <person name="Wright C.L."/>
            <person name="Bulone V."/>
            <person name="Tuskan G.A."/>
            <person name="Heath K."/>
            <person name="Zee F."/>
            <person name="Moore P.H."/>
            <person name="Sunkar R."/>
            <person name="Leebens-Mack J.H."/>
            <person name="Mockler T."/>
            <person name="Bennetzen J.L."/>
            <person name="Freeling M."/>
            <person name="Sankoff D."/>
            <person name="Paterson A.H."/>
            <person name="Zhu X."/>
            <person name="Yang X."/>
            <person name="Smith J.A."/>
            <person name="Cushman J.C."/>
            <person name="Paull R.E."/>
            <person name="Yu Q."/>
        </authorList>
    </citation>
    <scope>NUCLEOTIDE SEQUENCE [LARGE SCALE GENOMIC DNA]</scope>
    <source>
        <strain evidence="2">cv. F153</strain>
    </source>
</reference>
<keyword evidence="2" id="KW-1185">Reference proteome</keyword>
<proteinExistence type="predicted"/>
<dbReference type="RefSeq" id="XP_020081660.1">
    <property type="nucleotide sequence ID" value="XM_020226071.1"/>
</dbReference>
<evidence type="ECO:0000256" key="1">
    <source>
        <dbReference type="SAM" id="MobiDB-lite"/>
    </source>
</evidence>
<reference evidence="3" key="2">
    <citation type="submission" date="2025-08" db="UniProtKB">
        <authorList>
            <consortium name="RefSeq"/>
        </authorList>
    </citation>
    <scope>IDENTIFICATION</scope>
    <source>
        <tissue evidence="3">Leaf</tissue>
    </source>
</reference>
<feature type="region of interest" description="Disordered" evidence="1">
    <location>
        <begin position="52"/>
        <end position="166"/>
    </location>
</feature>